<name>A0ABN3BHY3_9MICC</name>
<evidence type="ECO:0000313" key="4">
    <source>
        <dbReference type="Proteomes" id="UP001500432"/>
    </source>
</evidence>
<evidence type="ECO:0000259" key="2">
    <source>
        <dbReference type="Pfam" id="PF01494"/>
    </source>
</evidence>
<feature type="region of interest" description="Disordered" evidence="1">
    <location>
        <begin position="1"/>
        <end position="30"/>
    </location>
</feature>
<keyword evidence="4" id="KW-1185">Reference proteome</keyword>
<accession>A0ABN3BHY3</accession>
<dbReference type="Pfam" id="PF01494">
    <property type="entry name" value="FAD_binding_3"/>
    <property type="match status" value="1"/>
</dbReference>
<proteinExistence type="predicted"/>
<feature type="domain" description="FAD-binding" evidence="2">
    <location>
        <begin position="30"/>
        <end position="68"/>
    </location>
</feature>
<reference evidence="3 4" key="1">
    <citation type="journal article" date="2019" name="Int. J. Syst. Evol. Microbiol.">
        <title>The Global Catalogue of Microorganisms (GCM) 10K type strain sequencing project: providing services to taxonomists for standard genome sequencing and annotation.</title>
        <authorList>
            <consortium name="The Broad Institute Genomics Platform"/>
            <consortium name="The Broad Institute Genome Sequencing Center for Infectious Disease"/>
            <person name="Wu L."/>
            <person name="Ma J."/>
        </authorList>
    </citation>
    <scope>NUCLEOTIDE SEQUENCE [LARGE SCALE GENOMIC DNA]</scope>
    <source>
        <strain evidence="3 4">JCM 16034</strain>
    </source>
</reference>
<dbReference type="EMBL" id="BAAAQW010000001">
    <property type="protein sequence ID" value="GAA2196194.1"/>
    <property type="molecule type" value="Genomic_DNA"/>
</dbReference>
<gene>
    <name evidence="3" type="ORF">GCM10009849_00370</name>
</gene>
<protein>
    <recommendedName>
        <fullName evidence="2">FAD-binding domain-containing protein</fullName>
    </recommendedName>
</protein>
<dbReference type="Proteomes" id="UP001500432">
    <property type="component" value="Unassembled WGS sequence"/>
</dbReference>
<dbReference type="SUPFAM" id="SSF51971">
    <property type="entry name" value="Nucleotide-binding domain"/>
    <property type="match status" value="1"/>
</dbReference>
<dbReference type="InterPro" id="IPR036188">
    <property type="entry name" value="FAD/NAD-bd_sf"/>
</dbReference>
<dbReference type="InterPro" id="IPR002938">
    <property type="entry name" value="FAD-bd"/>
</dbReference>
<dbReference type="Gene3D" id="3.50.50.60">
    <property type="entry name" value="FAD/NAD(P)-binding domain"/>
    <property type="match status" value="1"/>
</dbReference>
<evidence type="ECO:0000256" key="1">
    <source>
        <dbReference type="SAM" id="MobiDB-lite"/>
    </source>
</evidence>
<sequence length="213" mass="22243">MSVSPRPGVQPFYPDGQPGGGATDGHPEHTSAVVIGTGLSGLAVAAELSRLGIETVTVDGLESSSPSTATSALRVADLSSAESAEYLEVLRHLRKYAASHRLDVRHHVPARHLALVESPEPGAPVQWAVRTDDGVVLADAVILTRCAHNQLRRFLADLGYSLGEHLMAGLAEIGLYLIGVTDLEALSAREVLRQAKSVGADAAARLGAGLQHA</sequence>
<dbReference type="RefSeq" id="WP_344297326.1">
    <property type="nucleotide sequence ID" value="NZ_BAAAQW010000001.1"/>
</dbReference>
<comment type="caution">
    <text evidence="3">The sequence shown here is derived from an EMBL/GenBank/DDBJ whole genome shotgun (WGS) entry which is preliminary data.</text>
</comment>
<organism evidence="3 4">
    <name type="scientific">Sinomonas flava</name>
    <dbReference type="NCBI Taxonomy" id="496857"/>
    <lineage>
        <taxon>Bacteria</taxon>
        <taxon>Bacillati</taxon>
        <taxon>Actinomycetota</taxon>
        <taxon>Actinomycetes</taxon>
        <taxon>Micrococcales</taxon>
        <taxon>Micrococcaceae</taxon>
        <taxon>Sinomonas</taxon>
    </lineage>
</organism>
<evidence type="ECO:0000313" key="3">
    <source>
        <dbReference type="EMBL" id="GAA2196194.1"/>
    </source>
</evidence>